<protein>
    <submittedName>
        <fullName evidence="2">Uncharacterized protein</fullName>
    </submittedName>
</protein>
<dbReference type="AlphaFoldDB" id="A0A4Y9T176"/>
<organism evidence="2 3">
    <name type="scientific">Massilia horti</name>
    <dbReference type="NCBI Taxonomy" id="2562153"/>
    <lineage>
        <taxon>Bacteria</taxon>
        <taxon>Pseudomonadati</taxon>
        <taxon>Pseudomonadota</taxon>
        <taxon>Betaproteobacteria</taxon>
        <taxon>Burkholderiales</taxon>
        <taxon>Oxalobacteraceae</taxon>
        <taxon>Telluria group</taxon>
        <taxon>Massilia</taxon>
    </lineage>
</organism>
<keyword evidence="3" id="KW-1185">Reference proteome</keyword>
<gene>
    <name evidence="2" type="ORF">E4O92_09215</name>
</gene>
<feature type="compositionally biased region" description="Pro residues" evidence="1">
    <location>
        <begin position="74"/>
        <end position="83"/>
    </location>
</feature>
<proteinExistence type="predicted"/>
<name>A0A4Y9T176_9BURK</name>
<dbReference type="RefSeq" id="WP_135189478.1">
    <property type="nucleotide sequence ID" value="NZ_SPUM01000051.1"/>
</dbReference>
<accession>A0A4Y9T176</accession>
<sequence length="83" mass="9309">MRGGTRRAPHATRRQRLVHIRQGYNDQHPLQLTLKDVVVDGDPKVKIEFARLKGQLNSPDSQPLDCSKRFAPFPEAPQAPPAS</sequence>
<dbReference type="Proteomes" id="UP000297258">
    <property type="component" value="Unassembled WGS sequence"/>
</dbReference>
<evidence type="ECO:0000313" key="3">
    <source>
        <dbReference type="Proteomes" id="UP000297258"/>
    </source>
</evidence>
<comment type="caution">
    <text evidence="2">The sequence shown here is derived from an EMBL/GenBank/DDBJ whole genome shotgun (WGS) entry which is preliminary data.</text>
</comment>
<dbReference type="EMBL" id="SPUM01000051">
    <property type="protein sequence ID" value="TFW32647.1"/>
    <property type="molecule type" value="Genomic_DNA"/>
</dbReference>
<evidence type="ECO:0000256" key="1">
    <source>
        <dbReference type="SAM" id="MobiDB-lite"/>
    </source>
</evidence>
<reference evidence="2 3" key="1">
    <citation type="submission" date="2019-03" db="EMBL/GenBank/DDBJ databases">
        <title>Draft genome of Massilia hortus sp. nov., a novel bacterial species of the Oxalobacteraceae family.</title>
        <authorList>
            <person name="Peta V."/>
            <person name="Raths R."/>
            <person name="Bucking H."/>
        </authorList>
    </citation>
    <scope>NUCLEOTIDE SEQUENCE [LARGE SCALE GENOMIC DNA]</scope>
    <source>
        <strain evidence="2 3">ONC3</strain>
    </source>
</reference>
<evidence type="ECO:0000313" key="2">
    <source>
        <dbReference type="EMBL" id="TFW32647.1"/>
    </source>
</evidence>
<feature type="region of interest" description="Disordered" evidence="1">
    <location>
        <begin position="56"/>
        <end position="83"/>
    </location>
</feature>